<gene>
    <name evidence="1" type="ORF">QQ020_00380</name>
</gene>
<dbReference type="Proteomes" id="UP001172083">
    <property type="component" value="Unassembled WGS sequence"/>
</dbReference>
<name>A0ABT8L1V0_9BACT</name>
<dbReference type="EMBL" id="JAUJEB010000001">
    <property type="protein sequence ID" value="MDN5210471.1"/>
    <property type="molecule type" value="Genomic_DNA"/>
</dbReference>
<sequence length="339" mass="38988">MCSIKNSIRFLLTGSLALLIVQYCNSQSTKFGEYIYIKKKTEISYLKNGNKKLTLEKGTELKKKQNFISDKVKYDAELKRILNKNEDFTVKKNSLIKTKNLYGKANISQKKDTLYINFWLFKKGAKPLSKQDRSIQVVDNYNYKRSIDDRFRDSDITEYERDKKYFIILKNRQTFTVWHRSIEISALSIPLKIRPSININNAETNEVIKEDLIVSANFNVSTFVGVRFGQQQYTYRWNEEIPPGGWAVTVGAFAGIGIETLDSLNTSNSPAPLEMKKDIGSFSLGLGMVLDIKGFKLGFFVGQDRTSNSPIARKWNYRNKAWYGVGFGYKLPLFKDPSK</sequence>
<protein>
    <submittedName>
        <fullName evidence="1">Uncharacterized protein</fullName>
    </submittedName>
</protein>
<keyword evidence="2" id="KW-1185">Reference proteome</keyword>
<reference evidence="1" key="1">
    <citation type="submission" date="2023-06" db="EMBL/GenBank/DDBJ databases">
        <title>Genomic of Agaribacillus aureum.</title>
        <authorList>
            <person name="Wang G."/>
        </authorList>
    </citation>
    <scope>NUCLEOTIDE SEQUENCE</scope>
    <source>
        <strain evidence="1">BMA12</strain>
    </source>
</reference>
<proteinExistence type="predicted"/>
<evidence type="ECO:0000313" key="2">
    <source>
        <dbReference type="Proteomes" id="UP001172083"/>
    </source>
</evidence>
<evidence type="ECO:0000313" key="1">
    <source>
        <dbReference type="EMBL" id="MDN5210471.1"/>
    </source>
</evidence>
<dbReference type="RefSeq" id="WP_346755815.1">
    <property type="nucleotide sequence ID" value="NZ_JAUJEB010000001.1"/>
</dbReference>
<accession>A0ABT8L1V0</accession>
<comment type="caution">
    <text evidence="1">The sequence shown here is derived from an EMBL/GenBank/DDBJ whole genome shotgun (WGS) entry which is preliminary data.</text>
</comment>
<organism evidence="1 2">
    <name type="scientific">Agaribacillus aureus</name>
    <dbReference type="NCBI Taxonomy" id="3051825"/>
    <lineage>
        <taxon>Bacteria</taxon>
        <taxon>Pseudomonadati</taxon>
        <taxon>Bacteroidota</taxon>
        <taxon>Cytophagia</taxon>
        <taxon>Cytophagales</taxon>
        <taxon>Splendidivirgaceae</taxon>
        <taxon>Agaribacillus</taxon>
    </lineage>
</organism>